<comment type="caution">
    <text evidence="1">The sequence shown here is derived from an EMBL/GenBank/DDBJ whole genome shotgun (WGS) entry which is preliminary data.</text>
</comment>
<reference evidence="1" key="1">
    <citation type="submission" date="2019-08" db="EMBL/GenBank/DDBJ databases">
        <authorList>
            <person name="Kucharzyk K."/>
            <person name="Murdoch R.W."/>
            <person name="Higgins S."/>
            <person name="Loffler F."/>
        </authorList>
    </citation>
    <scope>NUCLEOTIDE SEQUENCE</scope>
</reference>
<sequence length="83" mass="9591">MYGGSTEDCVLQFDNSLIGVIYDKFGENTKMKRLNNDVCAATVKVQVSPTFWGWLFQFPEKMKISSPENLVEEYKIRCEKICK</sequence>
<dbReference type="AlphaFoldDB" id="A0A645F2G7"/>
<dbReference type="EMBL" id="VSSQ01054462">
    <property type="protein sequence ID" value="MPN08417.1"/>
    <property type="molecule type" value="Genomic_DNA"/>
</dbReference>
<proteinExistence type="predicted"/>
<organism evidence="1">
    <name type="scientific">bioreactor metagenome</name>
    <dbReference type="NCBI Taxonomy" id="1076179"/>
    <lineage>
        <taxon>unclassified sequences</taxon>
        <taxon>metagenomes</taxon>
        <taxon>ecological metagenomes</taxon>
    </lineage>
</organism>
<name>A0A645F2G7_9ZZZZ</name>
<protein>
    <submittedName>
        <fullName evidence="1">Uncharacterized protein</fullName>
    </submittedName>
</protein>
<gene>
    <name evidence="1" type="ORF">SDC9_155699</name>
</gene>
<evidence type="ECO:0000313" key="1">
    <source>
        <dbReference type="EMBL" id="MPN08417.1"/>
    </source>
</evidence>
<accession>A0A645F2G7</accession>